<dbReference type="InterPro" id="IPR036291">
    <property type="entry name" value="NAD(P)-bd_dom_sf"/>
</dbReference>
<feature type="region of interest" description="Disordered" evidence="4">
    <location>
        <begin position="274"/>
        <end position="293"/>
    </location>
</feature>
<dbReference type="PANTHER" id="PTHR44196">
    <property type="entry name" value="DEHYDROGENASE/REDUCTASE SDR FAMILY MEMBER 7B"/>
    <property type="match status" value="1"/>
</dbReference>
<keyword evidence="7" id="KW-1185">Reference proteome</keyword>
<dbReference type="NCBIfam" id="NF004792">
    <property type="entry name" value="PRK06139.1"/>
    <property type="match status" value="1"/>
</dbReference>
<dbReference type="PROSITE" id="PS00061">
    <property type="entry name" value="ADH_SHORT"/>
    <property type="match status" value="1"/>
</dbReference>
<keyword evidence="2" id="KW-0560">Oxidoreductase</keyword>
<evidence type="ECO:0000256" key="2">
    <source>
        <dbReference type="ARBA" id="ARBA00023002"/>
    </source>
</evidence>
<dbReference type="PANTHER" id="PTHR44196:SF1">
    <property type="entry name" value="DEHYDROGENASE_REDUCTASE SDR FAMILY MEMBER 7B"/>
    <property type="match status" value="1"/>
</dbReference>
<dbReference type="AlphaFoldDB" id="A0A4R4D571"/>
<evidence type="ECO:0000313" key="6">
    <source>
        <dbReference type="EMBL" id="TCZ55236.1"/>
    </source>
</evidence>
<dbReference type="SUPFAM" id="SSF51735">
    <property type="entry name" value="NAD(P)-binding Rossmann-fold domains"/>
    <property type="match status" value="1"/>
</dbReference>
<comment type="caution">
    <text evidence="6">The sequence shown here is derived from an EMBL/GenBank/DDBJ whole genome shotgun (WGS) entry which is preliminary data.</text>
</comment>
<feature type="transmembrane region" description="Helical" evidence="5">
    <location>
        <begin position="301"/>
        <end position="323"/>
    </location>
</feature>
<keyword evidence="5" id="KW-1133">Transmembrane helix</keyword>
<evidence type="ECO:0000256" key="1">
    <source>
        <dbReference type="ARBA" id="ARBA00006484"/>
    </source>
</evidence>
<dbReference type="InterPro" id="IPR002347">
    <property type="entry name" value="SDR_fam"/>
</dbReference>
<dbReference type="OrthoDB" id="9781689at2"/>
<evidence type="ECO:0000256" key="5">
    <source>
        <dbReference type="SAM" id="Phobius"/>
    </source>
</evidence>
<dbReference type="EMBL" id="SKBM01000028">
    <property type="protein sequence ID" value="TCZ55236.1"/>
    <property type="molecule type" value="Genomic_DNA"/>
</dbReference>
<reference evidence="6 7" key="1">
    <citation type="submission" date="2019-03" db="EMBL/GenBank/DDBJ databases">
        <title>Paracraurococcus aquatilis NE82 genome sequence.</title>
        <authorList>
            <person name="Zhao Y."/>
            <person name="Du Z."/>
        </authorList>
    </citation>
    <scope>NUCLEOTIDE SEQUENCE [LARGE SCALE GENOMIC DNA]</scope>
    <source>
        <strain evidence="6 7">NE82</strain>
    </source>
</reference>
<dbReference type="Pfam" id="PF00106">
    <property type="entry name" value="adh_short"/>
    <property type="match status" value="1"/>
</dbReference>
<dbReference type="Proteomes" id="UP000295023">
    <property type="component" value="Unassembled WGS sequence"/>
</dbReference>
<proteinExistence type="inferred from homology"/>
<accession>A0A4R4D571</accession>
<dbReference type="GO" id="GO:0016020">
    <property type="term" value="C:membrane"/>
    <property type="evidence" value="ECO:0007669"/>
    <property type="project" value="TreeGrafter"/>
</dbReference>
<evidence type="ECO:0000256" key="4">
    <source>
        <dbReference type="SAM" id="MobiDB-lite"/>
    </source>
</evidence>
<dbReference type="RefSeq" id="WP_132294735.1">
    <property type="nucleotide sequence ID" value="NZ_SKBM01000028.1"/>
</dbReference>
<dbReference type="InterPro" id="IPR020904">
    <property type="entry name" value="Sc_DH/Rdtase_CS"/>
</dbReference>
<keyword evidence="5" id="KW-0812">Transmembrane</keyword>
<evidence type="ECO:0000313" key="7">
    <source>
        <dbReference type="Proteomes" id="UP000295023"/>
    </source>
</evidence>
<comment type="similarity">
    <text evidence="1 3">Belongs to the short-chain dehydrogenases/reductases (SDR) family.</text>
</comment>
<evidence type="ECO:0000256" key="3">
    <source>
        <dbReference type="RuleBase" id="RU000363"/>
    </source>
</evidence>
<dbReference type="GO" id="GO:0016491">
    <property type="term" value="F:oxidoreductase activity"/>
    <property type="evidence" value="ECO:0007669"/>
    <property type="project" value="UniProtKB-KW"/>
</dbReference>
<name>A0A4R4D571_9PROT</name>
<dbReference type="PRINTS" id="PR00080">
    <property type="entry name" value="SDRFAMILY"/>
</dbReference>
<protein>
    <submittedName>
        <fullName evidence="6">SDR family oxidoreductase</fullName>
    </submittedName>
</protein>
<dbReference type="Gene3D" id="3.40.50.720">
    <property type="entry name" value="NAD(P)-binding Rossmann-like Domain"/>
    <property type="match status" value="1"/>
</dbReference>
<organism evidence="6 7">
    <name type="scientific">Roseicella aquatilis</name>
    <dbReference type="NCBI Taxonomy" id="2527868"/>
    <lineage>
        <taxon>Bacteria</taxon>
        <taxon>Pseudomonadati</taxon>
        <taxon>Pseudomonadota</taxon>
        <taxon>Alphaproteobacteria</taxon>
        <taxon>Acetobacterales</taxon>
        <taxon>Roseomonadaceae</taxon>
        <taxon>Roseicella</taxon>
    </lineage>
</organism>
<dbReference type="PRINTS" id="PR00081">
    <property type="entry name" value="GDHRDH"/>
</dbReference>
<keyword evidence="5" id="KW-0472">Membrane</keyword>
<sequence>MPSLTNAVVVITGASSGIGKATALAFARAGARLVLAARRSEPLEDTARDCRQIGAAALSVPTDVTDEVAVQALADAAIEAHGRIDVWFNNVGIGVVGPYWEAPLDLQKRVVEANLMGTLHGTYAVLPHFLRQRRGVLVNMVSMGGWSPTPFAATYAASKYGIRGFSASLRQELTGHPGIHVCGVFPALVDTPGLAHGANYSGRAIDPPGPFLTPEHVADVVVGLVRRPRAEVAVGWPATAARIAYGLAPGLTERGAGAAMRGALRRARPDLRSDGAVMRPVPTGTGTRSGKPVWHVRGPSLGSVALGGLGLLLGAELLAGVLVRRG</sequence>
<gene>
    <name evidence="6" type="ORF">EXY23_21880</name>
</gene>